<accession>A0ABY5YL60</accession>
<dbReference type="SUPFAM" id="SSF88697">
    <property type="entry name" value="PUA domain-like"/>
    <property type="match status" value="1"/>
</dbReference>
<keyword evidence="2" id="KW-0963">Cytoplasm</keyword>
<dbReference type="GO" id="GO:0008168">
    <property type="term" value="F:methyltransferase activity"/>
    <property type="evidence" value="ECO:0007669"/>
    <property type="project" value="UniProtKB-KW"/>
</dbReference>
<evidence type="ECO:0000313" key="11">
    <source>
        <dbReference type="Proteomes" id="UP001060261"/>
    </source>
</evidence>
<dbReference type="Pfam" id="PF17785">
    <property type="entry name" value="PUA_3"/>
    <property type="match status" value="1"/>
</dbReference>
<dbReference type="RefSeq" id="WP_260561804.1">
    <property type="nucleotide sequence ID" value="NZ_BAABEC010000008.1"/>
</dbReference>
<name>A0ABY5YL60_9DEIO</name>
<evidence type="ECO:0000259" key="9">
    <source>
        <dbReference type="SMART" id="SM00359"/>
    </source>
</evidence>
<dbReference type="GO" id="GO:0032259">
    <property type="term" value="P:methylation"/>
    <property type="evidence" value="ECO:0007669"/>
    <property type="project" value="UniProtKB-KW"/>
</dbReference>
<dbReference type="EMBL" id="CP104213">
    <property type="protein sequence ID" value="UWX65548.1"/>
    <property type="molecule type" value="Genomic_DNA"/>
</dbReference>
<dbReference type="SUPFAM" id="SSF53335">
    <property type="entry name" value="S-adenosyl-L-methionine-dependent methyltransferases"/>
    <property type="match status" value="1"/>
</dbReference>
<evidence type="ECO:0000256" key="2">
    <source>
        <dbReference type="ARBA" id="ARBA00022490"/>
    </source>
</evidence>
<keyword evidence="11" id="KW-1185">Reference proteome</keyword>
<dbReference type="InterPro" id="IPR029063">
    <property type="entry name" value="SAM-dependent_MTases_sf"/>
</dbReference>
<comment type="similarity">
    <text evidence="8">Belongs to the methyltransferase superfamily. RlmI family.</text>
</comment>
<protein>
    <submittedName>
        <fullName evidence="10">Class I SAM-dependent rRNA methyltransferase</fullName>
    </submittedName>
</protein>
<dbReference type="Gene3D" id="3.40.50.150">
    <property type="entry name" value="Vaccinia Virus protein VP39"/>
    <property type="match status" value="1"/>
</dbReference>
<comment type="subcellular location">
    <subcellularLocation>
        <location evidence="1">Cytoplasm</location>
    </subcellularLocation>
</comment>
<evidence type="ECO:0000256" key="4">
    <source>
        <dbReference type="ARBA" id="ARBA00022603"/>
    </source>
</evidence>
<keyword evidence="6" id="KW-0949">S-adenosyl-L-methionine</keyword>
<organism evidence="10 11">
    <name type="scientific">Deinococcus rubellus</name>
    <dbReference type="NCBI Taxonomy" id="1889240"/>
    <lineage>
        <taxon>Bacteria</taxon>
        <taxon>Thermotogati</taxon>
        <taxon>Deinococcota</taxon>
        <taxon>Deinococci</taxon>
        <taxon>Deinococcales</taxon>
        <taxon>Deinococcaceae</taxon>
        <taxon>Deinococcus</taxon>
    </lineage>
</organism>
<sequence length="392" mass="43044">MNVTIKTQALRRLRGRYPFGHTGDLLSADSGIAPGEVVDVRGEDGSFVGRGYFNAQGATPLRMLTLEREDINEAFYRRRVREALGRREGQIHNTDALRAVYAEADGLPGVVADQFGSSPAGGVLAVQLRNAGAERHRDLILSALKKETGARAAYERSDTGERRKEGLDLKTGELWGEVPSRVRFFEDDLELFFDWQDAQKTGFFLDQRDNRRMLAALVQPGQHFLDVYSYTGGFSLHAARRGAQTVAVDKDAAALGILEAVARANRLQAGARLGDALEVMAQLEREKRRFDVVVLDPPTLAKRRDDVPNAKRVFTDGTARALRMLNSGGHLLISTCAHYLKVDDLLDAARVAAGEAGAAAQVVAVTYQPADHPYMLAVPESLYLKSVLLKKD</sequence>
<dbReference type="SMART" id="SM00359">
    <property type="entry name" value="PUA"/>
    <property type="match status" value="1"/>
</dbReference>
<dbReference type="PANTHER" id="PTHR42873:SF1">
    <property type="entry name" value="S-ADENOSYLMETHIONINE-DEPENDENT METHYLTRANSFERASE DOMAIN-CONTAINING PROTEIN"/>
    <property type="match status" value="1"/>
</dbReference>
<keyword evidence="7" id="KW-0694">RNA-binding</keyword>
<dbReference type="Pfam" id="PF03602">
    <property type="entry name" value="Cons_hypoth95"/>
    <property type="match status" value="1"/>
</dbReference>
<dbReference type="PROSITE" id="PS50890">
    <property type="entry name" value="PUA"/>
    <property type="match status" value="1"/>
</dbReference>
<evidence type="ECO:0000313" key="10">
    <source>
        <dbReference type="EMBL" id="UWX65548.1"/>
    </source>
</evidence>
<evidence type="ECO:0000256" key="5">
    <source>
        <dbReference type="ARBA" id="ARBA00022679"/>
    </source>
</evidence>
<dbReference type="CDD" id="cd11572">
    <property type="entry name" value="RlmI_M_like"/>
    <property type="match status" value="1"/>
</dbReference>
<dbReference type="Proteomes" id="UP001060261">
    <property type="component" value="Chromosome"/>
</dbReference>
<gene>
    <name evidence="10" type="ORF">N0D28_07840</name>
</gene>
<evidence type="ECO:0000256" key="7">
    <source>
        <dbReference type="ARBA" id="ARBA00022884"/>
    </source>
</evidence>
<dbReference type="PANTHER" id="PTHR42873">
    <property type="entry name" value="RIBOSOMAL RNA LARGE SUBUNIT METHYLTRANSFERASE"/>
    <property type="match status" value="1"/>
</dbReference>
<keyword evidence="3" id="KW-0698">rRNA processing</keyword>
<keyword evidence="5" id="KW-0808">Transferase</keyword>
<dbReference type="InterPro" id="IPR015947">
    <property type="entry name" value="PUA-like_sf"/>
</dbReference>
<dbReference type="InterPro" id="IPR002478">
    <property type="entry name" value="PUA"/>
</dbReference>
<evidence type="ECO:0000256" key="6">
    <source>
        <dbReference type="ARBA" id="ARBA00022691"/>
    </source>
</evidence>
<dbReference type="Gene3D" id="3.30.750.80">
    <property type="entry name" value="RNA methyltransferase domain (HRMD) like"/>
    <property type="match status" value="1"/>
</dbReference>
<evidence type="ECO:0000256" key="3">
    <source>
        <dbReference type="ARBA" id="ARBA00022552"/>
    </source>
</evidence>
<dbReference type="InterPro" id="IPR041532">
    <property type="entry name" value="RlmI-like_PUA"/>
</dbReference>
<dbReference type="CDD" id="cd02440">
    <property type="entry name" value="AdoMet_MTases"/>
    <property type="match status" value="1"/>
</dbReference>
<keyword evidence="4 10" id="KW-0489">Methyltransferase</keyword>
<reference evidence="10" key="1">
    <citation type="submission" date="2022-09" db="EMBL/GenBank/DDBJ databases">
        <title>genome sequence of Deinococcus rubellus.</title>
        <authorList>
            <person name="Srinivasan S."/>
        </authorList>
    </citation>
    <scope>NUCLEOTIDE SEQUENCE</scope>
    <source>
        <strain evidence="10">Ant6</strain>
    </source>
</reference>
<evidence type="ECO:0000256" key="1">
    <source>
        <dbReference type="ARBA" id="ARBA00004496"/>
    </source>
</evidence>
<evidence type="ECO:0000256" key="8">
    <source>
        <dbReference type="ARBA" id="ARBA00038091"/>
    </source>
</evidence>
<dbReference type="Gene3D" id="2.30.130.10">
    <property type="entry name" value="PUA domain"/>
    <property type="match status" value="1"/>
</dbReference>
<feature type="domain" description="PUA" evidence="9">
    <location>
        <begin position="1"/>
        <end position="85"/>
    </location>
</feature>
<dbReference type="InterPro" id="IPR036974">
    <property type="entry name" value="PUA_sf"/>
</dbReference>
<proteinExistence type="inferred from homology"/>